<accession>A0A841GQ10</accession>
<proteinExistence type="predicted"/>
<sequence>MELNQPGSWWEAGWHMGDKGEGLRVACLLGLGQWQAQ</sequence>
<dbReference type="EMBL" id="JACHGR010000004">
    <property type="protein sequence ID" value="MBB6055643.1"/>
    <property type="molecule type" value="Genomic_DNA"/>
</dbReference>
<evidence type="ECO:0000313" key="2">
    <source>
        <dbReference type="Proteomes" id="UP000585721"/>
    </source>
</evidence>
<comment type="caution">
    <text evidence="1">The sequence shown here is derived from an EMBL/GenBank/DDBJ whole genome shotgun (WGS) entry which is preliminary data.</text>
</comment>
<organism evidence="1 2">
    <name type="scientific">Tolumonas osonensis</name>
    <dbReference type="NCBI Taxonomy" id="675874"/>
    <lineage>
        <taxon>Bacteria</taxon>
        <taxon>Pseudomonadati</taxon>
        <taxon>Pseudomonadota</taxon>
        <taxon>Gammaproteobacteria</taxon>
        <taxon>Aeromonadales</taxon>
        <taxon>Aeromonadaceae</taxon>
        <taxon>Tolumonas</taxon>
    </lineage>
</organism>
<keyword evidence="2" id="KW-1185">Reference proteome</keyword>
<reference evidence="1 2" key="1">
    <citation type="submission" date="2020-08" db="EMBL/GenBank/DDBJ databases">
        <title>Genomic Encyclopedia of Type Strains, Phase IV (KMG-IV): sequencing the most valuable type-strain genomes for metagenomic binning, comparative biology and taxonomic classification.</title>
        <authorList>
            <person name="Goeker M."/>
        </authorList>
    </citation>
    <scope>NUCLEOTIDE SEQUENCE [LARGE SCALE GENOMIC DNA]</scope>
    <source>
        <strain evidence="1 2">DSM 22975</strain>
    </source>
</reference>
<name>A0A841GQ10_9GAMM</name>
<dbReference type="Proteomes" id="UP000585721">
    <property type="component" value="Unassembled WGS sequence"/>
</dbReference>
<evidence type="ECO:0000313" key="1">
    <source>
        <dbReference type="EMBL" id="MBB6055643.1"/>
    </source>
</evidence>
<gene>
    <name evidence="1" type="ORF">HNR75_001549</name>
</gene>
<dbReference type="AlphaFoldDB" id="A0A841GQ10"/>
<protein>
    <submittedName>
        <fullName evidence="1">Uncharacterized protein</fullName>
    </submittedName>
</protein>